<evidence type="ECO:0000313" key="10">
    <source>
        <dbReference type="EMBL" id="TQE95526.1"/>
    </source>
</evidence>
<feature type="transmembrane region" description="Helical" evidence="7">
    <location>
        <begin position="21"/>
        <end position="40"/>
    </location>
</feature>
<feature type="transmembrane region" description="Helical" evidence="7">
    <location>
        <begin position="490"/>
        <end position="513"/>
    </location>
</feature>
<keyword evidence="11" id="KW-1185">Reference proteome</keyword>
<sequence length="866" mass="92161">MTDALRAILRLARRHVLRRPLQSLFFVVGVAIGVAMIVAIDLANGSAQRAFNLGTETVTGRATHQILGGPGGLDEALYVRLRRELGVRASAPVVEEYVVVPELDGQPMRLLGVDPFAEPPFRSYLNPAEDTGGPPDFLAALMATPNTVLLSQAVAERYGLQPGDALTAQVGTRQVRLTVAGLLAPSDDLSRRALETVLIADIATAQEVLGRVGRLDRIDLLVPEGAAGEALLRRIGEALPPGAYVEPSAAREGTVGEMTAAFRLNLTALSLLALVVGMFLIYNTVAFSVVQRRPVLGTLRSLGMTRREIYLLILVEAALLGLAGTAAGLVLGVALGRGAVQLVTRTINDLFFVVSVQEVDIPTFTLVKGGVMGMVAALVGAMLPAWEATGVPPAGAFQRSQVEERARRTLPWATLAALLLLGLGAGLLWPDGNLVVAFVGLFAVILGCALLTPAFLWGLLGGLRRLVEPWAGVITRMAPRSILRSLSRTAVAVAALMVAVSVIIGVGVMIGSFRTTVELWLEDVLQADIFVSPPSLRANRVSTTLDAHVVTRLAEFPGIAGVATSRGVDVAAFLDPSPQAVVQAGVPVRVVALSRDLAGAGRRYREAVGDWQETWQAVEAGGVLVNEPLFHRLGLGVGDVITLQTDRGRRGFPIVGVTVDFDVNLVVFMADGVYRQWWDDPYFSAVALFVAPGVDVDAKVAELRGALAAEGTALLVRSNRGTRENALEIFDRTFSITVALQLLATLVAFIGILSTLMSLQLERSREIGVLRATGMTRRQLWRLSLLETGLLGASAGLLALPTGLLLAAILIYIINVRSFGWTLAMQVQPWELVRALGVALVAALLAGLYPAWRMGQARPAEALRSE</sequence>
<dbReference type="OrthoDB" id="9780560at2"/>
<dbReference type="EMBL" id="VIGC01000013">
    <property type="protein sequence ID" value="TQE95526.1"/>
    <property type="molecule type" value="Genomic_DNA"/>
</dbReference>
<feature type="transmembrane region" description="Helical" evidence="7">
    <location>
        <begin position="410"/>
        <end position="429"/>
    </location>
</feature>
<evidence type="ECO:0000313" key="11">
    <source>
        <dbReference type="Proteomes" id="UP000317371"/>
    </source>
</evidence>
<dbReference type="Proteomes" id="UP000317371">
    <property type="component" value="Unassembled WGS sequence"/>
</dbReference>
<dbReference type="AlphaFoldDB" id="A0A540VFH9"/>
<accession>A0A540VFH9</accession>
<keyword evidence="5 7" id="KW-1133">Transmembrane helix</keyword>
<feature type="transmembrane region" description="Helical" evidence="7">
    <location>
        <begin position="311"/>
        <end position="335"/>
    </location>
</feature>
<dbReference type="InterPro" id="IPR025857">
    <property type="entry name" value="MacB_PCD"/>
</dbReference>
<organism evidence="10 11">
    <name type="scientific">Litorilinea aerophila</name>
    <dbReference type="NCBI Taxonomy" id="1204385"/>
    <lineage>
        <taxon>Bacteria</taxon>
        <taxon>Bacillati</taxon>
        <taxon>Chloroflexota</taxon>
        <taxon>Caldilineae</taxon>
        <taxon>Caldilineales</taxon>
        <taxon>Caldilineaceae</taxon>
        <taxon>Litorilinea</taxon>
    </lineage>
</organism>
<feature type="domain" description="ABC3 transporter permease C-terminal" evidence="8">
    <location>
        <begin position="742"/>
        <end position="855"/>
    </location>
</feature>
<feature type="transmembrane region" description="Helical" evidence="7">
    <location>
        <begin position="780"/>
        <end position="813"/>
    </location>
</feature>
<dbReference type="Pfam" id="PF02687">
    <property type="entry name" value="FtsX"/>
    <property type="match status" value="2"/>
</dbReference>
<feature type="transmembrane region" description="Helical" evidence="7">
    <location>
        <begin position="738"/>
        <end position="759"/>
    </location>
</feature>
<evidence type="ECO:0000256" key="5">
    <source>
        <dbReference type="ARBA" id="ARBA00022989"/>
    </source>
</evidence>
<feature type="domain" description="MacB-like periplasmic core" evidence="9">
    <location>
        <begin position="489"/>
        <end position="704"/>
    </location>
</feature>
<evidence type="ECO:0000256" key="2">
    <source>
        <dbReference type="ARBA" id="ARBA00005236"/>
    </source>
</evidence>
<comment type="subcellular location">
    <subcellularLocation>
        <location evidence="1">Cell membrane</location>
        <topology evidence="1">Multi-pass membrane protein</topology>
    </subcellularLocation>
</comment>
<comment type="similarity">
    <text evidence="2">Belongs to the ABC-4 integral membrane protein family. LolC/E subfamily.</text>
</comment>
<gene>
    <name evidence="10" type="ORF">FKZ61_11840</name>
</gene>
<feature type="domain" description="ABC3 transporter permease C-terminal" evidence="8">
    <location>
        <begin position="269"/>
        <end position="392"/>
    </location>
</feature>
<feature type="transmembrane region" description="Helical" evidence="7">
    <location>
        <begin position="435"/>
        <end position="460"/>
    </location>
</feature>
<evidence type="ECO:0000256" key="1">
    <source>
        <dbReference type="ARBA" id="ARBA00004651"/>
    </source>
</evidence>
<proteinExistence type="inferred from homology"/>
<dbReference type="GO" id="GO:0044874">
    <property type="term" value="P:lipoprotein localization to outer membrane"/>
    <property type="evidence" value="ECO:0007669"/>
    <property type="project" value="TreeGrafter"/>
</dbReference>
<feature type="transmembrane region" description="Helical" evidence="7">
    <location>
        <begin position="268"/>
        <end position="290"/>
    </location>
</feature>
<evidence type="ECO:0000259" key="9">
    <source>
        <dbReference type="Pfam" id="PF12704"/>
    </source>
</evidence>
<keyword evidence="3" id="KW-1003">Cell membrane</keyword>
<feature type="domain" description="MacB-like periplasmic core" evidence="9">
    <location>
        <begin position="23"/>
        <end position="236"/>
    </location>
</feature>
<protein>
    <submittedName>
        <fullName evidence="10">FtsX-like permease family protein</fullName>
    </submittedName>
</protein>
<feature type="transmembrane region" description="Helical" evidence="7">
    <location>
        <begin position="833"/>
        <end position="852"/>
    </location>
</feature>
<dbReference type="InterPro" id="IPR051447">
    <property type="entry name" value="Lipoprotein-release_system"/>
</dbReference>
<dbReference type="PANTHER" id="PTHR30489">
    <property type="entry name" value="LIPOPROTEIN-RELEASING SYSTEM TRANSMEMBRANE PROTEIN LOLE"/>
    <property type="match status" value="1"/>
</dbReference>
<keyword evidence="4 7" id="KW-0812">Transmembrane</keyword>
<dbReference type="GO" id="GO:0098797">
    <property type="term" value="C:plasma membrane protein complex"/>
    <property type="evidence" value="ECO:0007669"/>
    <property type="project" value="TreeGrafter"/>
</dbReference>
<feature type="transmembrane region" description="Helical" evidence="7">
    <location>
        <begin position="370"/>
        <end position="389"/>
    </location>
</feature>
<dbReference type="InterPro" id="IPR003838">
    <property type="entry name" value="ABC3_permease_C"/>
</dbReference>
<dbReference type="RefSeq" id="WP_141610345.1">
    <property type="nucleotide sequence ID" value="NZ_VIGC02000013.1"/>
</dbReference>
<name>A0A540VFH9_9CHLR</name>
<comment type="caution">
    <text evidence="10">The sequence shown here is derived from an EMBL/GenBank/DDBJ whole genome shotgun (WGS) entry which is preliminary data.</text>
</comment>
<evidence type="ECO:0000259" key="8">
    <source>
        <dbReference type="Pfam" id="PF02687"/>
    </source>
</evidence>
<evidence type="ECO:0000256" key="3">
    <source>
        <dbReference type="ARBA" id="ARBA00022475"/>
    </source>
</evidence>
<evidence type="ECO:0000256" key="4">
    <source>
        <dbReference type="ARBA" id="ARBA00022692"/>
    </source>
</evidence>
<evidence type="ECO:0000256" key="7">
    <source>
        <dbReference type="SAM" id="Phobius"/>
    </source>
</evidence>
<dbReference type="InParanoid" id="A0A540VFH9"/>
<dbReference type="Pfam" id="PF12704">
    <property type="entry name" value="MacB_PCD"/>
    <property type="match status" value="2"/>
</dbReference>
<evidence type="ECO:0000256" key="6">
    <source>
        <dbReference type="ARBA" id="ARBA00023136"/>
    </source>
</evidence>
<dbReference type="PANTHER" id="PTHR30489:SF0">
    <property type="entry name" value="LIPOPROTEIN-RELEASING SYSTEM TRANSMEMBRANE PROTEIN LOLE"/>
    <property type="match status" value="1"/>
</dbReference>
<reference evidence="10 11" key="1">
    <citation type="submission" date="2019-06" db="EMBL/GenBank/DDBJ databases">
        <title>Genome sequence of Litorilinea aerophila BAA-2444.</title>
        <authorList>
            <person name="Maclea K.S."/>
            <person name="Maurais E.G."/>
            <person name="Iannazzi L.C."/>
        </authorList>
    </citation>
    <scope>NUCLEOTIDE SEQUENCE [LARGE SCALE GENOMIC DNA]</scope>
    <source>
        <strain evidence="10 11">ATCC BAA-2444</strain>
    </source>
</reference>
<keyword evidence="6 7" id="KW-0472">Membrane</keyword>